<dbReference type="InterPro" id="IPR016181">
    <property type="entry name" value="Acyl_CoA_acyltransferase"/>
</dbReference>
<dbReference type="Gene3D" id="3.40.630.30">
    <property type="match status" value="1"/>
</dbReference>
<proteinExistence type="predicted"/>
<gene>
    <name evidence="2" type="ORF">I5677_07970</name>
</gene>
<sequence length="161" mass="18246">MEISIREYKEEDISQMMDIWNTVVTEANAFPQVDKLTREEAKIFFQEQTYTGVAAMGNEILGLYILHPNNIGRCGHIANASYAVKTEKRGLKVGEKLVRDSLYKGKELGFLLMQFNAVVSTNKSAIHLYEKIGFVRLGIIPEGFLLGDGTYTDIILYYIKL</sequence>
<organism evidence="2 3">
    <name type="scientific">Mobilitalea sibirica</name>
    <dbReference type="NCBI Taxonomy" id="1462919"/>
    <lineage>
        <taxon>Bacteria</taxon>
        <taxon>Bacillati</taxon>
        <taxon>Bacillota</taxon>
        <taxon>Clostridia</taxon>
        <taxon>Lachnospirales</taxon>
        <taxon>Lachnospiraceae</taxon>
        <taxon>Mobilitalea</taxon>
    </lineage>
</organism>
<evidence type="ECO:0000313" key="2">
    <source>
        <dbReference type="EMBL" id="MBH1940822.1"/>
    </source>
</evidence>
<dbReference type="Pfam" id="PF00583">
    <property type="entry name" value="Acetyltransf_1"/>
    <property type="match status" value="1"/>
</dbReference>
<dbReference type="AlphaFoldDB" id="A0A8J7HCC1"/>
<dbReference type="EMBL" id="JAEAGR010000006">
    <property type="protein sequence ID" value="MBH1940822.1"/>
    <property type="molecule type" value="Genomic_DNA"/>
</dbReference>
<dbReference type="PANTHER" id="PTHR43138">
    <property type="entry name" value="ACETYLTRANSFERASE, GNAT FAMILY"/>
    <property type="match status" value="1"/>
</dbReference>
<dbReference type="SUPFAM" id="SSF55729">
    <property type="entry name" value="Acyl-CoA N-acyltransferases (Nat)"/>
    <property type="match status" value="1"/>
</dbReference>
<feature type="domain" description="N-acetyltransferase" evidence="1">
    <location>
        <begin position="3"/>
        <end position="161"/>
    </location>
</feature>
<dbReference type="GO" id="GO:0016747">
    <property type="term" value="F:acyltransferase activity, transferring groups other than amino-acyl groups"/>
    <property type="evidence" value="ECO:0007669"/>
    <property type="project" value="InterPro"/>
</dbReference>
<comment type="caution">
    <text evidence="2">The sequence shown here is derived from an EMBL/GenBank/DDBJ whole genome shotgun (WGS) entry which is preliminary data.</text>
</comment>
<dbReference type="Proteomes" id="UP000623269">
    <property type="component" value="Unassembled WGS sequence"/>
</dbReference>
<evidence type="ECO:0000313" key="3">
    <source>
        <dbReference type="Proteomes" id="UP000623269"/>
    </source>
</evidence>
<dbReference type="PANTHER" id="PTHR43138:SF1">
    <property type="entry name" value="N-ACETYLTRANSFERASE ACA1"/>
    <property type="match status" value="1"/>
</dbReference>
<name>A0A8J7HCC1_9FIRM</name>
<reference evidence="2" key="1">
    <citation type="submission" date="2020-12" db="EMBL/GenBank/DDBJ databases">
        <title>M. sibirica DSM 26468T genome.</title>
        <authorList>
            <person name="Thieme N."/>
            <person name="Rettenmaier R."/>
            <person name="Zverlov V."/>
            <person name="Liebl W."/>
        </authorList>
    </citation>
    <scope>NUCLEOTIDE SEQUENCE</scope>
    <source>
        <strain evidence="2">DSM 26468</strain>
    </source>
</reference>
<accession>A0A8J7HCC1</accession>
<protein>
    <submittedName>
        <fullName evidence="2">GNAT family N-acetyltransferase</fullName>
    </submittedName>
</protein>
<dbReference type="InterPro" id="IPR052742">
    <property type="entry name" value="Mito_N-acetyltransferase"/>
</dbReference>
<evidence type="ECO:0000259" key="1">
    <source>
        <dbReference type="PROSITE" id="PS51186"/>
    </source>
</evidence>
<dbReference type="InterPro" id="IPR000182">
    <property type="entry name" value="GNAT_dom"/>
</dbReference>
<dbReference type="PROSITE" id="PS51186">
    <property type="entry name" value="GNAT"/>
    <property type="match status" value="1"/>
</dbReference>
<keyword evidence="3" id="KW-1185">Reference proteome</keyword>
<dbReference type="RefSeq" id="WP_197661041.1">
    <property type="nucleotide sequence ID" value="NZ_JAEAGR010000006.1"/>
</dbReference>